<evidence type="ECO:0000256" key="2">
    <source>
        <dbReference type="ARBA" id="ARBA00005278"/>
    </source>
</evidence>
<keyword evidence="5" id="KW-0812">Transmembrane</keyword>
<dbReference type="PANTHER" id="PTHR22550:SF5">
    <property type="entry name" value="LEUCINE ZIPPER PROTEIN 4"/>
    <property type="match status" value="1"/>
</dbReference>
<evidence type="ECO:0000256" key="4">
    <source>
        <dbReference type="PIRNR" id="PIRNR005690"/>
    </source>
</evidence>
<reference evidence="6 7" key="1">
    <citation type="submission" date="2016-12" db="EMBL/GenBank/DDBJ databases">
        <title>The whole genome sequencing and assembly of Bacillus cohnii DSM 6307T strain.</title>
        <authorList>
            <person name="Lee Y.-J."/>
            <person name="Yi H."/>
            <person name="Bahn Y.-S."/>
            <person name="Kim J.F."/>
            <person name="Lee D.-W."/>
        </authorList>
    </citation>
    <scope>NUCLEOTIDE SEQUENCE [LARGE SCALE GENOMIC DNA]</scope>
    <source>
        <strain evidence="6 7">DSM 6307</strain>
    </source>
</reference>
<evidence type="ECO:0000313" key="7">
    <source>
        <dbReference type="Proteomes" id="UP000215224"/>
    </source>
</evidence>
<gene>
    <name evidence="6" type="ORF">BC6307_18560</name>
</gene>
<dbReference type="PANTHER" id="PTHR22550">
    <property type="entry name" value="SPORE GERMINATION PROTEIN"/>
    <property type="match status" value="1"/>
</dbReference>
<evidence type="ECO:0000256" key="3">
    <source>
        <dbReference type="ARBA" id="ARBA00023136"/>
    </source>
</evidence>
<dbReference type="KEGG" id="bcoh:BC6307_18560"/>
<feature type="transmembrane region" description="Helical" evidence="5">
    <location>
        <begin position="359"/>
        <end position="377"/>
    </location>
</feature>
<evidence type="ECO:0000313" key="6">
    <source>
        <dbReference type="EMBL" id="AST93118.1"/>
    </source>
</evidence>
<dbReference type="InterPro" id="IPR004995">
    <property type="entry name" value="Spore_Ger"/>
</dbReference>
<feature type="transmembrane region" description="Helical" evidence="5">
    <location>
        <begin position="414"/>
        <end position="437"/>
    </location>
</feature>
<organism evidence="6 7">
    <name type="scientific">Sutcliffiella cohnii</name>
    <dbReference type="NCBI Taxonomy" id="33932"/>
    <lineage>
        <taxon>Bacteria</taxon>
        <taxon>Bacillati</taxon>
        <taxon>Bacillota</taxon>
        <taxon>Bacilli</taxon>
        <taxon>Bacillales</taxon>
        <taxon>Bacillaceae</taxon>
        <taxon>Sutcliffiella</taxon>
    </lineage>
</organism>
<name>A0A223KUV1_9BACI</name>
<dbReference type="AlphaFoldDB" id="A0A223KUV1"/>
<evidence type="ECO:0000256" key="1">
    <source>
        <dbReference type="ARBA" id="ARBA00004141"/>
    </source>
</evidence>
<dbReference type="GO" id="GO:0005886">
    <property type="term" value="C:plasma membrane"/>
    <property type="evidence" value="ECO:0007669"/>
    <property type="project" value="UniProtKB-SubCell"/>
</dbReference>
<dbReference type="EMBL" id="CP018866">
    <property type="protein sequence ID" value="AST93118.1"/>
    <property type="molecule type" value="Genomic_DNA"/>
</dbReference>
<dbReference type="Pfam" id="PF03323">
    <property type="entry name" value="GerA"/>
    <property type="match status" value="1"/>
</dbReference>
<dbReference type="STRING" id="1314751.GCA_001591425_03458"/>
<evidence type="ECO:0008006" key="8">
    <source>
        <dbReference type="Google" id="ProtNLM"/>
    </source>
</evidence>
<sequence>MELLKTFTADYKQNIAFFSDSFSFPKNKDINIKEFTMAGEKKAALIYLHGMANEQTIEKELINILRNVPIDENTTEKIAEVSPVTLKNEVRKKDSALRFILNGDAVLIMEGVDFVLPFTTKKFEIRAIEQPEIEKVTKGPKESFIESIDSNISLIRKQLRSPQLITEQLNVGGETEQSPVSMIYIKGIANDELVEKVKNRIVEISMDNISNLSILEQHIEERSYSLIPTVMLTERPDRAASFLREGHVVLLMDSSPDCLVMPVTFWSFFHTAEDYYQRWPFGNLLRIIRLFAFFAALLAPAVFIAVTTYHIESIPTDLLFTFIATRELVPFPSVFELILLELTFDVFREAGLRMPSKVGPVVAMLAALIISIAAIESGLISPIVITVVGFSSLASFTIPTNSFVYAVRIARFGFITLAALMGFFGIAIGVQACIAYLTTVKSFDVPFISPMAPHYRSSKDLLTRPPLWKMWLRPLHVYPLNRVKGDKPEGGKNR</sequence>
<protein>
    <recommendedName>
        <fullName evidence="8">Spore germination protein</fullName>
    </recommendedName>
</protein>
<comment type="similarity">
    <text evidence="2 4">Belongs to the GerABKA family.</text>
</comment>
<dbReference type="PIRSF" id="PIRSF005690">
    <property type="entry name" value="GerBA"/>
    <property type="match status" value="1"/>
</dbReference>
<feature type="transmembrane region" description="Helical" evidence="5">
    <location>
        <begin position="383"/>
        <end position="407"/>
    </location>
</feature>
<dbReference type="GO" id="GO:0009847">
    <property type="term" value="P:spore germination"/>
    <property type="evidence" value="ECO:0007669"/>
    <property type="project" value="UniProtKB-UniRule"/>
</dbReference>
<keyword evidence="5" id="KW-1133">Transmembrane helix</keyword>
<dbReference type="InterPro" id="IPR050768">
    <property type="entry name" value="UPF0353/GerABKA_families"/>
</dbReference>
<keyword evidence="7" id="KW-1185">Reference proteome</keyword>
<feature type="transmembrane region" description="Helical" evidence="5">
    <location>
        <begin position="287"/>
        <end position="309"/>
    </location>
</feature>
<comment type="subcellular location">
    <subcellularLocation>
        <location evidence="4">Cell membrane</location>
    </subcellularLocation>
    <subcellularLocation>
        <location evidence="1">Membrane</location>
        <topology evidence="1">Multi-pass membrane protein</topology>
    </subcellularLocation>
</comment>
<keyword evidence="3 4" id="KW-0472">Membrane</keyword>
<accession>A0A223KUV1</accession>
<evidence type="ECO:0000256" key="5">
    <source>
        <dbReference type="SAM" id="Phobius"/>
    </source>
</evidence>
<proteinExistence type="inferred from homology"/>
<dbReference type="Proteomes" id="UP000215224">
    <property type="component" value="Chromosome"/>
</dbReference>